<dbReference type="RefSeq" id="WP_151133877.1">
    <property type="nucleotide sequence ID" value="NZ_CP043311.1"/>
</dbReference>
<keyword evidence="2" id="KW-1185">Reference proteome</keyword>
<dbReference type="EMBL" id="CP043311">
    <property type="protein sequence ID" value="QEY63228.1"/>
    <property type="molecule type" value="Genomic_DNA"/>
</dbReference>
<dbReference type="AlphaFoldDB" id="A0A5J6QKE9"/>
<evidence type="ECO:0000313" key="1">
    <source>
        <dbReference type="EMBL" id="QEY63228.1"/>
    </source>
</evidence>
<sequence length="138" mass="15390">MTIRIASFDLQNGFTRPFAMMDGAEGQRALDDHDLANAIAAKRVYSGSDKRTLLDLYRPSPFSALDPSANALVFLNRVRGDLLPRAHGTVSVTANGRSGFRLTGPVHHRRIRSHADDKHDRSCMAEPEFHFRTSDRSL</sequence>
<dbReference type="KEGG" id="plal:FXN65_14630"/>
<dbReference type="Proteomes" id="UP000327179">
    <property type="component" value="Chromosome"/>
</dbReference>
<reference evidence="1 2" key="1">
    <citation type="submission" date="2019-08" db="EMBL/GenBank/DDBJ databases">
        <title>Whole-genome Sequencing of e-waste polymer degrading bacterium Pseudomonas sp. strain PE08.</title>
        <authorList>
            <person name="Kirdat K."/>
            <person name="Debbarma P."/>
            <person name="Narawade N."/>
            <person name="Suyal D."/>
            <person name="Thorat V."/>
            <person name="Shouche Y."/>
            <person name="Goel R."/>
            <person name="Yadav A."/>
        </authorList>
    </citation>
    <scope>NUCLEOTIDE SEQUENCE [LARGE SCALE GENOMIC DNA]</scope>
    <source>
        <strain evidence="1 2">PE08</strain>
    </source>
</reference>
<protein>
    <submittedName>
        <fullName evidence="1">Uncharacterized protein</fullName>
    </submittedName>
</protein>
<evidence type="ECO:0000313" key="2">
    <source>
        <dbReference type="Proteomes" id="UP000327179"/>
    </source>
</evidence>
<accession>A0A5J6QKE9</accession>
<organism evidence="1 2">
    <name type="scientific">Metapseudomonas lalkuanensis</name>
    <dbReference type="NCBI Taxonomy" id="2604832"/>
    <lineage>
        <taxon>Bacteria</taxon>
        <taxon>Pseudomonadati</taxon>
        <taxon>Pseudomonadota</taxon>
        <taxon>Gammaproteobacteria</taxon>
        <taxon>Pseudomonadales</taxon>
        <taxon>Pseudomonadaceae</taxon>
        <taxon>Metapseudomonas</taxon>
    </lineage>
</organism>
<gene>
    <name evidence="1" type="ORF">FXN65_14630</name>
</gene>
<name>A0A5J6QKE9_9GAMM</name>
<proteinExistence type="predicted"/>